<keyword evidence="5" id="KW-1185">Reference proteome</keyword>
<dbReference type="eggNOG" id="ENOG502SHMH">
    <property type="taxonomic scope" value="Eukaryota"/>
</dbReference>
<evidence type="ECO:0000313" key="4">
    <source>
        <dbReference type="EMBL" id="EPS96034.1"/>
    </source>
</evidence>
<dbReference type="EMBL" id="KE504195">
    <property type="protein sequence ID" value="EPS96034.1"/>
    <property type="molecule type" value="Genomic_DNA"/>
</dbReference>
<dbReference type="STRING" id="743788.S8FBW1"/>
<feature type="compositionally biased region" description="Basic and acidic residues" evidence="1">
    <location>
        <begin position="347"/>
        <end position="358"/>
    </location>
</feature>
<dbReference type="Pfam" id="PF13383">
    <property type="entry name" value="Methyltransf_22"/>
    <property type="match status" value="1"/>
</dbReference>
<accession>S8FBW1</accession>
<feature type="compositionally biased region" description="Low complexity" evidence="1">
    <location>
        <begin position="336"/>
        <end position="345"/>
    </location>
</feature>
<feature type="region of interest" description="Disordered" evidence="1">
    <location>
        <begin position="336"/>
        <end position="358"/>
    </location>
</feature>
<reference evidence="4 5" key="1">
    <citation type="journal article" date="2012" name="Science">
        <title>The Paleozoic origin of enzymatic lignin decomposition reconstructed from 31 fungal genomes.</title>
        <authorList>
            <person name="Floudas D."/>
            <person name="Binder M."/>
            <person name="Riley R."/>
            <person name="Barry K."/>
            <person name="Blanchette R.A."/>
            <person name="Henrissat B."/>
            <person name="Martinez A.T."/>
            <person name="Otillar R."/>
            <person name="Spatafora J.W."/>
            <person name="Yadav J.S."/>
            <person name="Aerts A."/>
            <person name="Benoit I."/>
            <person name="Boyd A."/>
            <person name="Carlson A."/>
            <person name="Copeland A."/>
            <person name="Coutinho P.M."/>
            <person name="de Vries R.P."/>
            <person name="Ferreira P."/>
            <person name="Findley K."/>
            <person name="Foster B."/>
            <person name="Gaskell J."/>
            <person name="Glotzer D."/>
            <person name="Gorecki P."/>
            <person name="Heitman J."/>
            <person name="Hesse C."/>
            <person name="Hori C."/>
            <person name="Igarashi K."/>
            <person name="Jurgens J.A."/>
            <person name="Kallen N."/>
            <person name="Kersten P."/>
            <person name="Kohler A."/>
            <person name="Kuees U."/>
            <person name="Kumar T.K.A."/>
            <person name="Kuo A."/>
            <person name="LaButti K."/>
            <person name="Larrondo L.F."/>
            <person name="Lindquist E."/>
            <person name="Ling A."/>
            <person name="Lombard V."/>
            <person name="Lucas S."/>
            <person name="Lundell T."/>
            <person name="Martin R."/>
            <person name="McLaughlin D.J."/>
            <person name="Morgenstern I."/>
            <person name="Morin E."/>
            <person name="Murat C."/>
            <person name="Nagy L.G."/>
            <person name="Nolan M."/>
            <person name="Ohm R.A."/>
            <person name="Patyshakuliyeva A."/>
            <person name="Rokas A."/>
            <person name="Ruiz-Duenas F.J."/>
            <person name="Sabat G."/>
            <person name="Salamov A."/>
            <person name="Samejima M."/>
            <person name="Schmutz J."/>
            <person name="Slot J.C."/>
            <person name="St John F."/>
            <person name="Stenlid J."/>
            <person name="Sun H."/>
            <person name="Sun S."/>
            <person name="Syed K."/>
            <person name="Tsang A."/>
            <person name="Wiebenga A."/>
            <person name="Young D."/>
            <person name="Pisabarro A."/>
            <person name="Eastwood D.C."/>
            <person name="Martin F."/>
            <person name="Cullen D."/>
            <person name="Grigoriev I.V."/>
            <person name="Hibbett D.S."/>
        </authorList>
    </citation>
    <scope>NUCLEOTIDE SEQUENCE</scope>
    <source>
        <strain evidence="5">FP-58527</strain>
    </source>
</reference>
<feature type="transmembrane region" description="Helical" evidence="2">
    <location>
        <begin position="12"/>
        <end position="29"/>
    </location>
</feature>
<evidence type="ECO:0000256" key="2">
    <source>
        <dbReference type="SAM" id="Phobius"/>
    </source>
</evidence>
<proteinExistence type="predicted"/>
<evidence type="ECO:0000259" key="3">
    <source>
        <dbReference type="Pfam" id="PF13383"/>
    </source>
</evidence>
<evidence type="ECO:0000256" key="1">
    <source>
        <dbReference type="SAM" id="MobiDB-lite"/>
    </source>
</evidence>
<organism evidence="4 5">
    <name type="scientific">Fomitopsis schrenkii</name>
    <name type="common">Brown rot fungus</name>
    <dbReference type="NCBI Taxonomy" id="2126942"/>
    <lineage>
        <taxon>Eukaryota</taxon>
        <taxon>Fungi</taxon>
        <taxon>Dikarya</taxon>
        <taxon>Basidiomycota</taxon>
        <taxon>Agaricomycotina</taxon>
        <taxon>Agaricomycetes</taxon>
        <taxon>Polyporales</taxon>
        <taxon>Fomitopsis</taxon>
    </lineage>
</organism>
<dbReference type="AlphaFoldDB" id="S8FBW1"/>
<keyword evidence="2" id="KW-0812">Transmembrane</keyword>
<dbReference type="HOGENOM" id="CLU_066046_1_0_1"/>
<feature type="domain" description="Methyltransferase" evidence="3">
    <location>
        <begin position="101"/>
        <end position="241"/>
    </location>
</feature>
<protein>
    <recommendedName>
        <fullName evidence="3">Methyltransferase domain-containing protein</fullName>
    </recommendedName>
</protein>
<dbReference type="InterPro" id="IPR026913">
    <property type="entry name" value="METTL24"/>
</dbReference>
<dbReference type="OrthoDB" id="10006218at2759"/>
<dbReference type="InterPro" id="IPR025714">
    <property type="entry name" value="Methyltranfer_dom"/>
</dbReference>
<dbReference type="PANTHER" id="PTHR32026">
    <property type="entry name" value="METHYLTRANSFERASE-LIKE PROTEIN 24"/>
    <property type="match status" value="1"/>
</dbReference>
<dbReference type="PANTHER" id="PTHR32026:SF10">
    <property type="entry name" value="METHYLTRANSFERASE-LIKE PROTEIN 24-RELATED"/>
    <property type="match status" value="1"/>
</dbReference>
<dbReference type="InParanoid" id="S8FBW1"/>
<gene>
    <name evidence="4" type="ORF">FOMPIDRAFT_1025528</name>
</gene>
<evidence type="ECO:0000313" key="5">
    <source>
        <dbReference type="Proteomes" id="UP000015241"/>
    </source>
</evidence>
<sequence>MPFPLTVCQRHPRYVVLLVVVLFGSFLLLSPSETFTPYRTTYAPTAVLDRTLPARIAHSEEIYGRTLDRRQAMIKKYGPDASQVVMFPPDREPWPAYTVWDFFPPVFNCPHETERIGALGDGGKWICGLSRIEEKEDCVVYSFGLDWDSTFEGELLQRTSHCKVYGYDFTARGFGHGVPRALKGRTHFARLGLGAADSHGPADEPKMWTLRSLMAANGHEHIDVLHIDIEGWEFEVLRAMVVDFAGLASVRADEAGGQERGALPFGQLLIEFHVWHEKFEQFLAFWEMLENVGLRPFMSEVNLVYANYNRQSGVELAQYSFLNTRGDNVFISDKPAAPAAAQGEAAEAEHAPGEPDVRTLRHAAALDARRR</sequence>
<dbReference type="Proteomes" id="UP000015241">
    <property type="component" value="Unassembled WGS sequence"/>
</dbReference>
<keyword evidence="2" id="KW-0472">Membrane</keyword>
<name>S8FBW1_FOMSC</name>
<keyword evidence="2" id="KW-1133">Transmembrane helix</keyword>